<dbReference type="EMBL" id="LR796382">
    <property type="protein sequence ID" value="CAB4140665.1"/>
    <property type="molecule type" value="Genomic_DNA"/>
</dbReference>
<evidence type="ECO:0000313" key="2">
    <source>
        <dbReference type="EMBL" id="CAB4157717.1"/>
    </source>
</evidence>
<sequence length="206" mass="23021">MAFTSYSDLKTTIASYLARSDLTAMIPTFIQLAELRLRRELRTRQMLVVATASTTGGDSTVGLPTDFLEMRDIHVNTNPITTLSYQAPNAFYNSFRVTESGKPTDYTVLATELQLSPVPDSAYQLQMLYYAQPYFLSDTNTGNVFLTNYPDALLYASLGEAEPYLMNDARLQTWASLYDRAISSIALADQSSEYSGQPMSMSYNVR</sequence>
<protein>
    <submittedName>
        <fullName evidence="1">Uncharacterized protein</fullName>
    </submittedName>
</protein>
<accession>A0A6J5M155</accession>
<dbReference type="Pfam" id="PF24175">
    <property type="entry name" value="SU10_adaptor"/>
    <property type="match status" value="1"/>
</dbReference>
<evidence type="ECO:0000313" key="1">
    <source>
        <dbReference type="EMBL" id="CAB4140665.1"/>
    </source>
</evidence>
<dbReference type="EMBL" id="LR796652">
    <property type="protein sequence ID" value="CAB4157717.1"/>
    <property type="molecule type" value="Genomic_DNA"/>
</dbReference>
<proteinExistence type="predicted"/>
<dbReference type="InterPro" id="IPR056209">
    <property type="entry name" value="SU10_adaptor"/>
</dbReference>
<name>A0A6J5M155_9CAUD</name>
<organism evidence="1">
    <name type="scientific">uncultured Caudovirales phage</name>
    <dbReference type="NCBI Taxonomy" id="2100421"/>
    <lineage>
        <taxon>Viruses</taxon>
        <taxon>Duplodnaviria</taxon>
        <taxon>Heunggongvirae</taxon>
        <taxon>Uroviricota</taxon>
        <taxon>Caudoviricetes</taxon>
        <taxon>Peduoviridae</taxon>
        <taxon>Maltschvirus</taxon>
        <taxon>Maltschvirus maltsch</taxon>
    </lineage>
</organism>
<gene>
    <name evidence="1" type="ORF">UFOVP409_61</name>
    <name evidence="2" type="ORF">UFOVP684_41</name>
</gene>
<reference evidence="1" key="1">
    <citation type="submission" date="2020-04" db="EMBL/GenBank/DDBJ databases">
        <authorList>
            <person name="Chiriac C."/>
            <person name="Salcher M."/>
            <person name="Ghai R."/>
            <person name="Kavagutti S V."/>
        </authorList>
    </citation>
    <scope>NUCLEOTIDE SEQUENCE</scope>
</reference>